<organism evidence="1 2">
    <name type="scientific">Hortaea werneckii</name>
    <name type="common">Black yeast</name>
    <name type="synonym">Cladosporium werneckii</name>
    <dbReference type="NCBI Taxonomy" id="91943"/>
    <lineage>
        <taxon>Eukaryota</taxon>
        <taxon>Fungi</taxon>
        <taxon>Dikarya</taxon>
        <taxon>Ascomycota</taxon>
        <taxon>Pezizomycotina</taxon>
        <taxon>Dothideomycetes</taxon>
        <taxon>Dothideomycetidae</taxon>
        <taxon>Mycosphaerellales</taxon>
        <taxon>Teratosphaeriaceae</taxon>
        <taxon>Hortaea</taxon>
    </lineage>
</organism>
<evidence type="ECO:0000313" key="2">
    <source>
        <dbReference type="Proteomes" id="UP000281468"/>
    </source>
</evidence>
<dbReference type="VEuPathDB" id="FungiDB:BTJ68_14847"/>
<accession>A0A3M7HB23</accession>
<dbReference type="EMBL" id="QWIQ01000069">
    <property type="protein sequence ID" value="RMZ10418.1"/>
    <property type="molecule type" value="Genomic_DNA"/>
</dbReference>
<comment type="caution">
    <text evidence="1">The sequence shown here is derived from an EMBL/GenBank/DDBJ whole genome shotgun (WGS) entry which is preliminary data.</text>
</comment>
<proteinExistence type="predicted"/>
<name>A0A3M7HB23_HORWE</name>
<reference evidence="1 2" key="1">
    <citation type="journal article" date="2018" name="BMC Genomics">
        <title>Genomic evidence for intraspecific hybridization in a clonal and extremely halotolerant yeast.</title>
        <authorList>
            <person name="Gostincar C."/>
            <person name="Stajich J.E."/>
            <person name="Zupancic J."/>
            <person name="Zalar P."/>
            <person name="Gunde-Cimerman N."/>
        </authorList>
    </citation>
    <scope>NUCLEOTIDE SEQUENCE [LARGE SCALE GENOMIC DNA]</scope>
    <source>
        <strain evidence="1 2">EXF-171</strain>
    </source>
</reference>
<dbReference type="Proteomes" id="UP000281468">
    <property type="component" value="Unassembled WGS sequence"/>
</dbReference>
<gene>
    <name evidence="1" type="ORF">D0862_03267</name>
</gene>
<evidence type="ECO:0000313" key="1">
    <source>
        <dbReference type="EMBL" id="RMZ10418.1"/>
    </source>
</evidence>
<protein>
    <submittedName>
        <fullName evidence="1">Uncharacterized protein</fullName>
    </submittedName>
</protein>
<dbReference type="AlphaFoldDB" id="A0A3M7HB23"/>
<sequence length="283" mass="31871">MSESRLDIPTPPIFRLPLELRQQIYSHLLPKQPISHPLPSVGITSVSHKPPTSNLLSIHPQLTAEVLDHFYSISRWKLIFSHAFNFFRVDPELRNLEQSQILHRIRKVEVVFFCDILLLKEYPSFGLESFCAEIRRRATRACEVLNKAPCLGSVTVSWIDTTLTGGWDEKATILQPLRSLADIAERSVTFCIGELNGPPDVDREKFVMALRDVLGESGRLELGQGDAAIEGPSKLRMLAFDVRQERQKIGDYRNLASCRGCGGHELEVERNGNERVIGSESAV</sequence>